<proteinExistence type="predicted"/>
<dbReference type="PANTHER" id="PTHR33321:SF3">
    <property type="entry name" value="OS05G0582000 PROTEIN"/>
    <property type="match status" value="1"/>
</dbReference>
<name>A0AAE1MPH6_9FABA</name>
<comment type="caution">
    <text evidence="1">The sequence shown here is derived from an EMBL/GenBank/DDBJ whole genome shotgun (WGS) entry which is preliminary data.</text>
</comment>
<dbReference type="EMBL" id="JAWXYG010000004">
    <property type="protein sequence ID" value="KAK4275557.1"/>
    <property type="molecule type" value="Genomic_DNA"/>
</dbReference>
<dbReference type="Pfam" id="PF04450">
    <property type="entry name" value="BSP"/>
    <property type="match status" value="1"/>
</dbReference>
<evidence type="ECO:0008006" key="3">
    <source>
        <dbReference type="Google" id="ProtNLM"/>
    </source>
</evidence>
<organism evidence="1 2">
    <name type="scientific">Acacia crassicarpa</name>
    <name type="common">northern wattle</name>
    <dbReference type="NCBI Taxonomy" id="499986"/>
    <lineage>
        <taxon>Eukaryota</taxon>
        <taxon>Viridiplantae</taxon>
        <taxon>Streptophyta</taxon>
        <taxon>Embryophyta</taxon>
        <taxon>Tracheophyta</taxon>
        <taxon>Spermatophyta</taxon>
        <taxon>Magnoliopsida</taxon>
        <taxon>eudicotyledons</taxon>
        <taxon>Gunneridae</taxon>
        <taxon>Pentapetalae</taxon>
        <taxon>rosids</taxon>
        <taxon>fabids</taxon>
        <taxon>Fabales</taxon>
        <taxon>Fabaceae</taxon>
        <taxon>Caesalpinioideae</taxon>
        <taxon>mimosoid clade</taxon>
        <taxon>Acacieae</taxon>
        <taxon>Acacia</taxon>
    </lineage>
</organism>
<keyword evidence="2" id="KW-1185">Reference proteome</keyword>
<dbReference type="AlphaFoldDB" id="A0AAE1MPH6"/>
<dbReference type="Proteomes" id="UP001293593">
    <property type="component" value="Unassembled WGS sequence"/>
</dbReference>
<protein>
    <recommendedName>
        <fullName evidence="3">Plant basic secretory protein (BSP) family protein</fullName>
    </recommendedName>
</protein>
<sequence>MEDQQSLLQPFLPAAATATISATSSSSRFHNSNSSIDKDLIFSSNKTVIIRLAFVFSVAAISLWANHEASKTFDITLINDAADSPAGRRFTLSYISNDRATRIILNTSSFVEHFLYPDPHQYPKKHISHVTLRLASRNLTAASIVSAGTKVNDYVIDLTPSLLEEENYKEAVVSSILRAMVRVWLWGHGKSGVPVKLIDGVVEYVAEIAGFSREEISSAGDWSPECEDDGGRWWVDKDMRHVARLLQFCETKKEGFIGRLNQAMRDTCHDHIVDNALGFPRRRLCGLSNSNASWAPQNNTLLVGGL</sequence>
<dbReference type="InterPro" id="IPR007541">
    <property type="entry name" value="Uncharacterised_BSP"/>
</dbReference>
<gene>
    <name evidence="1" type="ORF">QN277_018615</name>
</gene>
<reference evidence="1" key="1">
    <citation type="submission" date="2023-10" db="EMBL/GenBank/DDBJ databases">
        <title>Chromosome-level genome of the transformable northern wattle, Acacia crassicarpa.</title>
        <authorList>
            <person name="Massaro I."/>
            <person name="Sinha N.R."/>
            <person name="Poethig S."/>
            <person name="Leichty A.R."/>
        </authorList>
    </citation>
    <scope>NUCLEOTIDE SEQUENCE</scope>
    <source>
        <strain evidence="1">Acra3RX</strain>
        <tissue evidence="1">Leaf</tissue>
    </source>
</reference>
<dbReference type="PANTHER" id="PTHR33321">
    <property type="match status" value="1"/>
</dbReference>
<evidence type="ECO:0000313" key="1">
    <source>
        <dbReference type="EMBL" id="KAK4275557.1"/>
    </source>
</evidence>
<evidence type="ECO:0000313" key="2">
    <source>
        <dbReference type="Proteomes" id="UP001293593"/>
    </source>
</evidence>
<accession>A0AAE1MPH6</accession>